<evidence type="ECO:0000313" key="5">
    <source>
        <dbReference type="Proteomes" id="UP001139012"/>
    </source>
</evidence>
<dbReference type="SMART" id="SM01204">
    <property type="entry name" value="FIST_C"/>
    <property type="match status" value="1"/>
</dbReference>
<dbReference type="InterPro" id="IPR013702">
    <property type="entry name" value="FIST_domain_N"/>
</dbReference>
<sequence>MGQTDFRFSDASGVAVAKSKAATVDGAVAELAAQLPPDGLALILVFLSPHYDPHHFIAEISRQFDTTPVCGCTTAGELAPDGWDENSVVALAFSRADFTAVVRPILNLDSFRVEDGRRIGGELCHELLRVSPQVDRGNSFGLVLIDGLCRREEAVMSAIYASLDDIPIVGGSAGDGLRFEKTWVFFEGHAYTNAALLILLNTSLPFKVFKCDNFEPMPQKMVVTEADIESRTVKELNAEPAAEEYSRMVGIMEDAKLDPFSFASHPVLVRVGGSYFARSIQRVEPDGSLHFFCAIDEGMVLTAATSRSLVGSTQDLFAQMQDQIGEVSLYIGFECLLRRLDAEQHQLARDMSELYRQNRVVGFHTYGEQFGSMHVNQTFTGVAIGRRQA</sequence>
<dbReference type="InterPro" id="IPR019494">
    <property type="entry name" value="FIST_C"/>
</dbReference>
<evidence type="ECO:0000313" key="6">
    <source>
        <dbReference type="Proteomes" id="UP001139054"/>
    </source>
</evidence>
<evidence type="ECO:0000313" key="4">
    <source>
        <dbReference type="EMBL" id="MCG2667649.1"/>
    </source>
</evidence>
<dbReference type="AlphaFoldDB" id="A0A9X1RFW9"/>
<name>A0A9X1RFW9_9BRAD</name>
<dbReference type="EMBL" id="JAKLTY010000016">
    <property type="protein sequence ID" value="MCG2629859.1"/>
    <property type="molecule type" value="Genomic_DNA"/>
</dbReference>
<dbReference type="Pfam" id="PF10442">
    <property type="entry name" value="FIST_C"/>
    <property type="match status" value="1"/>
</dbReference>
<comment type="caution">
    <text evidence="3">The sequence shown here is derived from an EMBL/GenBank/DDBJ whole genome shotgun (WGS) entry which is preliminary data.</text>
</comment>
<protein>
    <submittedName>
        <fullName evidence="3">FIST C-terminal domain-containing protein</fullName>
    </submittedName>
</protein>
<keyword evidence="5" id="KW-1185">Reference proteome</keyword>
<dbReference type="PANTHER" id="PTHR40252">
    <property type="entry name" value="BLR0328 PROTEIN"/>
    <property type="match status" value="1"/>
</dbReference>
<proteinExistence type="predicted"/>
<dbReference type="SMART" id="SM00897">
    <property type="entry name" value="FIST"/>
    <property type="match status" value="1"/>
</dbReference>
<gene>
    <name evidence="4" type="ORF">L6637_11840</name>
    <name evidence="3" type="ORF">L6654_24850</name>
</gene>
<feature type="domain" description="FIST C-domain" evidence="2">
    <location>
        <begin position="241"/>
        <end position="372"/>
    </location>
</feature>
<dbReference type="RefSeq" id="WP_237864291.1">
    <property type="nucleotide sequence ID" value="NZ_JAKLTY010000016.1"/>
</dbReference>
<evidence type="ECO:0000313" key="3">
    <source>
        <dbReference type="EMBL" id="MCG2629859.1"/>
    </source>
</evidence>
<organism evidence="3 6">
    <name type="scientific">Bradyrhizobium zhengyangense</name>
    <dbReference type="NCBI Taxonomy" id="2911009"/>
    <lineage>
        <taxon>Bacteria</taxon>
        <taxon>Pseudomonadati</taxon>
        <taxon>Pseudomonadota</taxon>
        <taxon>Alphaproteobacteria</taxon>
        <taxon>Hyphomicrobiales</taxon>
        <taxon>Nitrobacteraceae</taxon>
        <taxon>Bradyrhizobium</taxon>
    </lineage>
</organism>
<reference evidence="3" key="1">
    <citation type="submission" date="2022-01" db="EMBL/GenBank/DDBJ databases">
        <title>Genome sequnece data of strain Bradyrhizobium sp. nov.</title>
        <authorList>
            <person name="Zhang J."/>
        </authorList>
    </citation>
    <scope>NUCLEOTIDE SEQUENCE</scope>
    <source>
        <strain evidence="4">WYCCWR 12774</strain>
        <strain evidence="3">WYCCWR 13023</strain>
    </source>
</reference>
<evidence type="ECO:0000259" key="2">
    <source>
        <dbReference type="SMART" id="SM01204"/>
    </source>
</evidence>
<evidence type="ECO:0000259" key="1">
    <source>
        <dbReference type="SMART" id="SM00897"/>
    </source>
</evidence>
<feature type="domain" description="FIST" evidence="1">
    <location>
        <begin position="38"/>
        <end position="240"/>
    </location>
</feature>
<dbReference type="PANTHER" id="PTHR40252:SF2">
    <property type="entry name" value="BLR0328 PROTEIN"/>
    <property type="match status" value="1"/>
</dbReference>
<dbReference type="Proteomes" id="UP001139012">
    <property type="component" value="Unassembled WGS sequence"/>
</dbReference>
<dbReference type="EMBL" id="JAKLUA010000003">
    <property type="protein sequence ID" value="MCG2667649.1"/>
    <property type="molecule type" value="Genomic_DNA"/>
</dbReference>
<dbReference type="Pfam" id="PF08495">
    <property type="entry name" value="FIST"/>
    <property type="match status" value="1"/>
</dbReference>
<dbReference type="Proteomes" id="UP001139054">
    <property type="component" value="Unassembled WGS sequence"/>
</dbReference>
<accession>A0A9X1RFW9</accession>